<evidence type="ECO:0000256" key="3">
    <source>
        <dbReference type="ARBA" id="ARBA00022448"/>
    </source>
</evidence>
<reference evidence="12 13" key="1">
    <citation type="submission" date="2016-04" db="EMBL/GenBank/DDBJ databases">
        <title>Evolutionary innovation and constraint leading to complex multicellularity in the Ascomycota.</title>
        <authorList>
            <person name="Cisse O."/>
            <person name="Nguyen A."/>
            <person name="Hewitt D.A."/>
            <person name="Jedd G."/>
            <person name="Stajich J.E."/>
        </authorList>
    </citation>
    <scope>NUCLEOTIDE SEQUENCE [LARGE SCALE GENOMIC DNA]</scope>
    <source>
        <strain evidence="12 13">DAH-3</strain>
    </source>
</reference>
<dbReference type="PANTHER" id="PTHR21094:SF2">
    <property type="entry name" value="GOLGI SNAP RECEPTOR COMPLEX MEMBER 1"/>
    <property type="match status" value="1"/>
</dbReference>
<evidence type="ECO:0000256" key="5">
    <source>
        <dbReference type="ARBA" id="ARBA00022927"/>
    </source>
</evidence>
<dbReference type="GO" id="GO:0006888">
    <property type="term" value="P:endoplasmic reticulum to Golgi vesicle-mediated transport"/>
    <property type="evidence" value="ECO:0007669"/>
    <property type="project" value="EnsemblFungi"/>
</dbReference>
<dbReference type="STRING" id="1198029.A0A1U7LTG0"/>
<keyword evidence="8 9" id="KW-0472">Membrane</keyword>
<dbReference type="OMA" id="QAYAVND"/>
<evidence type="ECO:0000256" key="8">
    <source>
        <dbReference type="ARBA" id="ARBA00023136"/>
    </source>
</evidence>
<keyword evidence="5 9" id="KW-0653">Protein transport</keyword>
<keyword evidence="6 11" id="KW-1133">Transmembrane helix</keyword>
<name>A0A1U7LTG0_NEOID</name>
<organism evidence="12 13">
    <name type="scientific">Neolecta irregularis (strain DAH-3)</name>
    <dbReference type="NCBI Taxonomy" id="1198029"/>
    <lineage>
        <taxon>Eukaryota</taxon>
        <taxon>Fungi</taxon>
        <taxon>Dikarya</taxon>
        <taxon>Ascomycota</taxon>
        <taxon>Taphrinomycotina</taxon>
        <taxon>Neolectales</taxon>
        <taxon>Neolectaceae</taxon>
        <taxon>Neolecta</taxon>
    </lineage>
</organism>
<dbReference type="GO" id="GO:0048219">
    <property type="term" value="P:inter-Golgi cisterna vesicle-mediated transport"/>
    <property type="evidence" value="ECO:0007669"/>
    <property type="project" value="TreeGrafter"/>
</dbReference>
<dbReference type="Pfam" id="PF12352">
    <property type="entry name" value="V-SNARE_C"/>
    <property type="match status" value="1"/>
</dbReference>
<evidence type="ECO:0000256" key="7">
    <source>
        <dbReference type="ARBA" id="ARBA00023034"/>
    </source>
</evidence>
<evidence type="ECO:0000256" key="6">
    <source>
        <dbReference type="ARBA" id="ARBA00022989"/>
    </source>
</evidence>
<dbReference type="GO" id="GO:0005484">
    <property type="term" value="F:SNAP receptor activity"/>
    <property type="evidence" value="ECO:0007669"/>
    <property type="project" value="EnsemblFungi"/>
</dbReference>
<dbReference type="InterPro" id="IPR023601">
    <property type="entry name" value="Golgi_SNAP_su1"/>
</dbReference>
<accession>A0A1U7LTG0</accession>
<dbReference type="GO" id="GO:0031201">
    <property type="term" value="C:SNARE complex"/>
    <property type="evidence" value="ECO:0007669"/>
    <property type="project" value="EnsemblFungi"/>
</dbReference>
<keyword evidence="9" id="KW-0931">ER-Golgi transport</keyword>
<evidence type="ECO:0000256" key="11">
    <source>
        <dbReference type="SAM" id="Phobius"/>
    </source>
</evidence>
<dbReference type="GO" id="GO:0000139">
    <property type="term" value="C:Golgi membrane"/>
    <property type="evidence" value="ECO:0007669"/>
    <property type="project" value="UniProtKB-SubCell"/>
</dbReference>
<comment type="function">
    <text evidence="9">Involved in transport from the ER to the Golgi apparatus as well as in intra-Golgi transport. It belongs to a super-family of proteins called t-SNAREs or soluble NSF (N-ethylmaleimide-sensitive factor) attachment protein receptor.</text>
</comment>
<comment type="similarity">
    <text evidence="2 9">Belongs to the GOSR1 family.</text>
</comment>
<evidence type="ECO:0000256" key="2">
    <source>
        <dbReference type="ARBA" id="ARBA00008473"/>
    </source>
</evidence>
<comment type="caution">
    <text evidence="12">The sequence shown here is derived from an EMBL/GenBank/DDBJ whole genome shotgun (WGS) entry which is preliminary data.</text>
</comment>
<dbReference type="EMBL" id="LXFE01000309">
    <property type="protein sequence ID" value="OLL25832.1"/>
    <property type="molecule type" value="Genomic_DNA"/>
</dbReference>
<dbReference type="OrthoDB" id="422156at2759"/>
<evidence type="ECO:0000256" key="1">
    <source>
        <dbReference type="ARBA" id="ARBA00004409"/>
    </source>
</evidence>
<comment type="subcellular location">
    <subcellularLocation>
        <location evidence="1">Golgi apparatus membrane</location>
        <topology evidence="1">Single-pass type IV membrane protein</topology>
    </subcellularLocation>
</comment>
<dbReference type="PIRSF" id="PIRSF027109">
    <property type="entry name" value="Golgi_SNARE"/>
    <property type="match status" value="1"/>
</dbReference>
<evidence type="ECO:0000313" key="13">
    <source>
        <dbReference type="Proteomes" id="UP000186594"/>
    </source>
</evidence>
<evidence type="ECO:0000313" key="12">
    <source>
        <dbReference type="EMBL" id="OLL25832.1"/>
    </source>
</evidence>
<evidence type="ECO:0000256" key="4">
    <source>
        <dbReference type="ARBA" id="ARBA00022692"/>
    </source>
</evidence>
<comment type="subunit">
    <text evidence="9">Component of several multiprotein Golgi SNARE complexes.</text>
</comment>
<feature type="coiled-coil region" evidence="10">
    <location>
        <begin position="82"/>
        <end position="109"/>
    </location>
</feature>
<dbReference type="AlphaFoldDB" id="A0A1U7LTG0"/>
<evidence type="ECO:0000256" key="10">
    <source>
        <dbReference type="SAM" id="Coils"/>
    </source>
</evidence>
<dbReference type="GO" id="GO:0006906">
    <property type="term" value="P:vesicle fusion"/>
    <property type="evidence" value="ECO:0007669"/>
    <property type="project" value="EnsemblFungi"/>
</dbReference>
<proteinExistence type="inferred from homology"/>
<keyword evidence="3 9" id="KW-0813">Transport</keyword>
<keyword evidence="4 11" id="KW-0812">Transmembrane</keyword>
<protein>
    <recommendedName>
        <fullName evidence="9">Golgi SNAP receptor complex member 1</fullName>
    </recommendedName>
</protein>
<keyword evidence="12" id="KW-0675">Receptor</keyword>
<dbReference type="GO" id="GO:0006886">
    <property type="term" value="P:intracellular protein transport"/>
    <property type="evidence" value="ECO:0007669"/>
    <property type="project" value="EnsemblFungi"/>
</dbReference>
<keyword evidence="10" id="KW-0175">Coiled coil</keyword>
<dbReference type="PANTHER" id="PTHR21094">
    <property type="entry name" value="GOS-28 SNARE- RELATED"/>
    <property type="match status" value="1"/>
</dbReference>
<dbReference type="Proteomes" id="UP000186594">
    <property type="component" value="Unassembled WGS sequence"/>
</dbReference>
<dbReference type="GO" id="GO:0005797">
    <property type="term" value="C:Golgi medial cisterna"/>
    <property type="evidence" value="ECO:0007669"/>
    <property type="project" value="EnsemblFungi"/>
</dbReference>
<keyword evidence="13" id="KW-1185">Reference proteome</keyword>
<sequence length="219" mass="24597">MSSATPTTAWATLRNQSRRLEEETDVLFSRYSALASESVSSVDETVESSIRDSLMRRGQIVESLSISLDSDSGASAAKTHQLARSREILADHEREFARLKANLQQSRNHANLLSSVRQDIKYEPKVKSSTSDQFLREHESISSSHRMTDSILAQAYETRDEFGRQRAALSRMNMRLLNSASSIPGLNKIIGKINTRKKRDSVILAVIISMCICVFLFWG</sequence>
<dbReference type="GO" id="GO:0005801">
    <property type="term" value="C:cis-Golgi network"/>
    <property type="evidence" value="ECO:0007669"/>
    <property type="project" value="InterPro"/>
</dbReference>
<gene>
    <name evidence="12" type="ORF">NEOLI_000554</name>
</gene>
<feature type="transmembrane region" description="Helical" evidence="11">
    <location>
        <begin position="201"/>
        <end position="218"/>
    </location>
</feature>
<evidence type="ECO:0000256" key="9">
    <source>
        <dbReference type="PIRNR" id="PIRNR027109"/>
    </source>
</evidence>
<keyword evidence="7 9" id="KW-0333">Golgi apparatus</keyword>